<dbReference type="InterPro" id="IPR036324">
    <property type="entry name" value="Mn/Fe_SOD_N_sf"/>
</dbReference>
<proteinExistence type="inferred from homology"/>
<accession>A0A7S0VVA7</accession>
<evidence type="ECO:0000259" key="8">
    <source>
        <dbReference type="Pfam" id="PF02777"/>
    </source>
</evidence>
<dbReference type="EMBL" id="HBFN01021764">
    <property type="protein sequence ID" value="CAD8799041.1"/>
    <property type="molecule type" value="Transcribed_RNA"/>
</dbReference>
<dbReference type="PROSITE" id="PS00088">
    <property type="entry name" value="SOD_MN"/>
    <property type="match status" value="1"/>
</dbReference>
<dbReference type="Gene3D" id="3.55.40.20">
    <property type="entry name" value="Iron/manganese superoxide dismutase, C-terminal domain"/>
    <property type="match status" value="1"/>
</dbReference>
<feature type="domain" description="Manganese/iron superoxide dismutase N-terminal" evidence="7">
    <location>
        <begin position="45"/>
        <end position="127"/>
    </location>
</feature>
<feature type="domain" description="Manganese/iron superoxide dismutase C-terminal" evidence="8">
    <location>
        <begin position="134"/>
        <end position="235"/>
    </location>
</feature>
<dbReference type="InterPro" id="IPR019833">
    <property type="entry name" value="Mn/Fe_SOD_BS"/>
</dbReference>
<comment type="function">
    <text evidence="6">Destroys radicals which are normally produced within the cells and which are toxic to biological systems.</text>
</comment>
<comment type="similarity">
    <text evidence="1 6">Belongs to the iron/manganese superoxide dismutase family.</text>
</comment>
<dbReference type="InterPro" id="IPR019831">
    <property type="entry name" value="Mn/Fe_SOD_N"/>
</dbReference>
<sequence>MLKTAAAVAVAGACVAQAFMPSAGFSGARPSLRQAAKADIAMKIELAPLPYDYTALEPKIGKQTLTIHHDKHHAKYVNVANQMIEGTDMEGDDCATIVMKAHKESNQGLFNNAAQAWNHDFYWQCMKPGGGGEPTGELMDQIKKDFGSFDEFKKQFDVAGNTAFGSGWAWLSWDGKKLVVDKTIGAGNPITEGKTPILTMDVWEHAYYLDYQNMRATYATDFIESLVNWDFVAKNLAAAK</sequence>
<evidence type="ECO:0000256" key="3">
    <source>
        <dbReference type="ARBA" id="ARBA00022723"/>
    </source>
</evidence>
<dbReference type="Pfam" id="PF02777">
    <property type="entry name" value="Sod_Fe_C"/>
    <property type="match status" value="1"/>
</dbReference>
<feature type="binding site" evidence="5">
    <location>
        <position position="201"/>
    </location>
    <ligand>
        <name>Mn(2+)</name>
        <dbReference type="ChEBI" id="CHEBI:29035"/>
    </ligand>
</feature>
<evidence type="ECO:0000256" key="1">
    <source>
        <dbReference type="ARBA" id="ARBA00008714"/>
    </source>
</evidence>
<dbReference type="PIRSF" id="PIRSF000349">
    <property type="entry name" value="SODismutase"/>
    <property type="match status" value="1"/>
</dbReference>
<dbReference type="PRINTS" id="PR01703">
    <property type="entry name" value="MNSODISMTASE"/>
</dbReference>
<evidence type="ECO:0000256" key="4">
    <source>
        <dbReference type="ARBA" id="ARBA00023002"/>
    </source>
</evidence>
<dbReference type="PANTHER" id="PTHR42769:SF3">
    <property type="entry name" value="SUPEROXIDE DISMUTASE [FE] 2, CHLOROPLASTIC"/>
    <property type="match status" value="1"/>
</dbReference>
<dbReference type="AlphaFoldDB" id="A0A7S0VVA7"/>
<dbReference type="Pfam" id="PF00081">
    <property type="entry name" value="Sod_Fe_N"/>
    <property type="match status" value="1"/>
</dbReference>
<dbReference type="GO" id="GO:0046872">
    <property type="term" value="F:metal ion binding"/>
    <property type="evidence" value="ECO:0007669"/>
    <property type="project" value="UniProtKB-KW"/>
</dbReference>
<name>A0A7S0VVA7_9CRYP</name>
<dbReference type="PANTHER" id="PTHR42769">
    <property type="entry name" value="SUPEROXIDE DISMUTASE"/>
    <property type="match status" value="1"/>
</dbReference>
<feature type="binding site" evidence="5">
    <location>
        <position position="205"/>
    </location>
    <ligand>
        <name>Mn(2+)</name>
        <dbReference type="ChEBI" id="CHEBI:29035"/>
    </ligand>
</feature>
<feature type="binding site" evidence="5">
    <location>
        <position position="68"/>
    </location>
    <ligand>
        <name>Mn(2+)</name>
        <dbReference type="ChEBI" id="CHEBI:29035"/>
    </ligand>
</feature>
<dbReference type="InterPro" id="IPR036314">
    <property type="entry name" value="SOD_C_sf"/>
</dbReference>
<dbReference type="InterPro" id="IPR019832">
    <property type="entry name" value="Mn/Fe_SOD_C"/>
</dbReference>
<evidence type="ECO:0000256" key="2">
    <source>
        <dbReference type="ARBA" id="ARBA00012682"/>
    </source>
</evidence>
<dbReference type="EC" id="1.15.1.1" evidence="2 6"/>
<evidence type="ECO:0000256" key="5">
    <source>
        <dbReference type="PIRSR" id="PIRSR000349-1"/>
    </source>
</evidence>
<reference evidence="9" key="1">
    <citation type="submission" date="2021-01" db="EMBL/GenBank/DDBJ databases">
        <authorList>
            <person name="Corre E."/>
            <person name="Pelletier E."/>
            <person name="Niang G."/>
            <person name="Scheremetjew M."/>
            <person name="Finn R."/>
            <person name="Kale V."/>
            <person name="Holt S."/>
            <person name="Cochrane G."/>
            <person name="Meng A."/>
            <person name="Brown T."/>
            <person name="Cohen L."/>
        </authorList>
    </citation>
    <scope>NUCLEOTIDE SEQUENCE</scope>
    <source>
        <strain evidence="9">CCMP443</strain>
    </source>
</reference>
<dbReference type="Gene3D" id="1.10.287.990">
    <property type="entry name" value="Fe,Mn superoxide dismutase (SOD) domain"/>
    <property type="match status" value="1"/>
</dbReference>
<gene>
    <name evidence="9" type="ORF">HTEP1355_LOCUS12682</name>
</gene>
<keyword evidence="4 6" id="KW-0560">Oxidoreductase</keyword>
<feature type="binding site" evidence="5">
    <location>
        <position position="119"/>
    </location>
    <ligand>
        <name>Mn(2+)</name>
        <dbReference type="ChEBI" id="CHEBI:29035"/>
    </ligand>
</feature>
<comment type="catalytic activity">
    <reaction evidence="6">
        <text>2 superoxide + 2 H(+) = H2O2 + O2</text>
        <dbReference type="Rhea" id="RHEA:20696"/>
        <dbReference type="ChEBI" id="CHEBI:15378"/>
        <dbReference type="ChEBI" id="CHEBI:15379"/>
        <dbReference type="ChEBI" id="CHEBI:16240"/>
        <dbReference type="ChEBI" id="CHEBI:18421"/>
        <dbReference type="EC" id="1.15.1.1"/>
    </reaction>
</comment>
<protein>
    <recommendedName>
        <fullName evidence="2 6">Superoxide dismutase</fullName>
        <ecNumber evidence="2 6">1.15.1.1</ecNumber>
    </recommendedName>
</protein>
<dbReference type="InterPro" id="IPR001189">
    <property type="entry name" value="Mn/Fe_SOD"/>
</dbReference>
<dbReference type="GO" id="GO:0004784">
    <property type="term" value="F:superoxide dismutase activity"/>
    <property type="evidence" value="ECO:0007669"/>
    <property type="project" value="UniProtKB-EC"/>
</dbReference>
<dbReference type="SUPFAM" id="SSF54719">
    <property type="entry name" value="Fe,Mn superoxide dismutase (SOD), C-terminal domain"/>
    <property type="match status" value="1"/>
</dbReference>
<organism evidence="9">
    <name type="scientific">Hemiselmis tepida</name>
    <dbReference type="NCBI Taxonomy" id="464990"/>
    <lineage>
        <taxon>Eukaryota</taxon>
        <taxon>Cryptophyceae</taxon>
        <taxon>Cryptomonadales</taxon>
        <taxon>Hemiselmidaceae</taxon>
        <taxon>Hemiselmis</taxon>
    </lineage>
</organism>
<evidence type="ECO:0000313" key="9">
    <source>
        <dbReference type="EMBL" id="CAD8799041.1"/>
    </source>
</evidence>
<evidence type="ECO:0000259" key="7">
    <source>
        <dbReference type="Pfam" id="PF00081"/>
    </source>
</evidence>
<evidence type="ECO:0000256" key="6">
    <source>
        <dbReference type="RuleBase" id="RU000414"/>
    </source>
</evidence>
<keyword evidence="3 5" id="KW-0479">Metal-binding</keyword>
<dbReference type="SUPFAM" id="SSF46609">
    <property type="entry name" value="Fe,Mn superoxide dismutase (SOD), N-terminal domain"/>
    <property type="match status" value="1"/>
</dbReference>